<evidence type="ECO:0008006" key="3">
    <source>
        <dbReference type="Google" id="ProtNLM"/>
    </source>
</evidence>
<dbReference type="PANTHER" id="PTHR11743:SF70">
    <property type="entry name" value="GH26960P-RELATED"/>
    <property type="match status" value="1"/>
</dbReference>
<dbReference type="InterPro" id="IPR023614">
    <property type="entry name" value="Porin_dom_sf"/>
</dbReference>
<dbReference type="Proteomes" id="UP000187209">
    <property type="component" value="Unassembled WGS sequence"/>
</dbReference>
<reference evidence="1 2" key="1">
    <citation type="submission" date="2016-11" db="EMBL/GenBank/DDBJ databases">
        <title>The macronuclear genome of Stentor coeruleus: a giant cell with tiny introns.</title>
        <authorList>
            <person name="Slabodnick M."/>
            <person name="Ruby J.G."/>
            <person name="Reiff S.B."/>
            <person name="Swart E.C."/>
            <person name="Gosai S."/>
            <person name="Prabakaran S."/>
            <person name="Witkowska E."/>
            <person name="Larue G.E."/>
            <person name="Fisher S."/>
            <person name="Freeman R.M."/>
            <person name="Gunawardena J."/>
            <person name="Chu W."/>
            <person name="Stover N.A."/>
            <person name="Gregory B.D."/>
            <person name="Nowacki M."/>
            <person name="Derisi J."/>
            <person name="Roy S.W."/>
            <person name="Marshall W.F."/>
            <person name="Sood P."/>
        </authorList>
    </citation>
    <scope>NUCLEOTIDE SEQUENCE [LARGE SCALE GENOMIC DNA]</scope>
    <source>
        <strain evidence="1">WM001</strain>
    </source>
</reference>
<dbReference type="Gene3D" id="2.40.160.10">
    <property type="entry name" value="Porin"/>
    <property type="match status" value="1"/>
</dbReference>
<keyword evidence="2" id="KW-1185">Reference proteome</keyword>
<dbReference type="InterPro" id="IPR001925">
    <property type="entry name" value="Porin_Euk"/>
</dbReference>
<protein>
    <recommendedName>
        <fullName evidence="3">Voltage-dependent anion-selective channel protein</fullName>
    </recommendedName>
</protein>
<dbReference type="GO" id="GO:0008308">
    <property type="term" value="F:voltage-gated monoatomic anion channel activity"/>
    <property type="evidence" value="ECO:0007669"/>
    <property type="project" value="InterPro"/>
</dbReference>
<dbReference type="GO" id="GO:0005741">
    <property type="term" value="C:mitochondrial outer membrane"/>
    <property type="evidence" value="ECO:0007669"/>
    <property type="project" value="InterPro"/>
</dbReference>
<evidence type="ECO:0000313" key="1">
    <source>
        <dbReference type="EMBL" id="OMJ72979.1"/>
    </source>
</evidence>
<comment type="caution">
    <text evidence="1">The sequence shown here is derived from an EMBL/GenBank/DDBJ whole genome shotgun (WGS) entry which is preliminary data.</text>
</comment>
<proteinExistence type="predicted"/>
<sequence>MAKLASFNDLTKVHEEIMNKGYCFSTAGILKIGIKSQNYSFKSKAIEKSNESMIGSFSANLKYQIAMLTHKRTTERFSQYSLDIDLDKFVNGLTFKADCKIWRTLENKIDPKIELAYSFKNLINTSINLGTETGILTTSLTIGSKNIGLGFESSLNCVSHFIEKPIFGVWINNSQANLVGKYKLGKFDRGILSIFYYQQLANHAKFFFNTATDFKKNSSKVVVGGIYQPDDATTIKGKYESSGVVAISFSRYLNQYLKATIATQLNLQSIISQSNTQNKVGFRFDFDS</sequence>
<organism evidence="1 2">
    <name type="scientific">Stentor coeruleus</name>
    <dbReference type="NCBI Taxonomy" id="5963"/>
    <lineage>
        <taxon>Eukaryota</taxon>
        <taxon>Sar</taxon>
        <taxon>Alveolata</taxon>
        <taxon>Ciliophora</taxon>
        <taxon>Postciliodesmatophora</taxon>
        <taxon>Heterotrichea</taxon>
        <taxon>Heterotrichida</taxon>
        <taxon>Stentoridae</taxon>
        <taxon>Stentor</taxon>
    </lineage>
</organism>
<dbReference type="EMBL" id="MPUH01000857">
    <property type="protein sequence ID" value="OMJ72979.1"/>
    <property type="molecule type" value="Genomic_DNA"/>
</dbReference>
<dbReference type="Pfam" id="PF01459">
    <property type="entry name" value="Porin_3"/>
    <property type="match status" value="1"/>
</dbReference>
<evidence type="ECO:0000313" key="2">
    <source>
        <dbReference type="Proteomes" id="UP000187209"/>
    </source>
</evidence>
<gene>
    <name evidence="1" type="ORF">SteCoe_28430</name>
</gene>
<name>A0A1R2B879_9CILI</name>
<dbReference type="PANTHER" id="PTHR11743">
    <property type="entry name" value="VOLTAGE-DEPENDENT ANION-SELECTIVE CHANNEL"/>
    <property type="match status" value="1"/>
</dbReference>
<dbReference type="InterPro" id="IPR027246">
    <property type="entry name" value="Porin_Euk/Tom40"/>
</dbReference>
<accession>A0A1R2B879</accession>
<dbReference type="AlphaFoldDB" id="A0A1R2B879"/>